<dbReference type="Pfam" id="PF02958">
    <property type="entry name" value="EcKL"/>
    <property type="match status" value="2"/>
</dbReference>
<dbReference type="EMBL" id="JARKIK010000009">
    <property type="protein sequence ID" value="KAK8749793.1"/>
    <property type="molecule type" value="Genomic_DNA"/>
</dbReference>
<feature type="region of interest" description="Disordered" evidence="1">
    <location>
        <begin position="347"/>
        <end position="374"/>
    </location>
</feature>
<gene>
    <name evidence="3" type="ORF">OTU49_015545</name>
</gene>
<feature type="compositionally biased region" description="Low complexity" evidence="1">
    <location>
        <begin position="124"/>
        <end position="134"/>
    </location>
</feature>
<feature type="region of interest" description="Disordered" evidence="1">
    <location>
        <begin position="26"/>
        <end position="45"/>
    </location>
</feature>
<dbReference type="Gene3D" id="3.90.1200.10">
    <property type="match status" value="1"/>
</dbReference>
<dbReference type="Proteomes" id="UP001445076">
    <property type="component" value="Unassembled WGS sequence"/>
</dbReference>
<sequence length="579" mass="64925">MSVKTPRCSKEVSKRWLQEVLKEHLAESHPAGQHDVTTFTITPGAGPGDSFQSELVLLDVWVKVKKDGSPALQGASPVLQDGSLAPPGSSPVLQDGSLAPPGSSPVLQDGSLAPPGSSPVLQDGSLAPPGSSPASPESTVVLHLVAKFYSFDIMSREINKRMSTGQKEHLIYTKIIKELNEFQADRARDEPKISIPHLIYGRCTGNENVLLMENLKIHGYNTFDKRKGLDFEHLKACIEQIARIHALSHVFYRDKNFRNKYHCFQSTSEHLMYIKPIVAAMLDSIIAFLRTQNDKKDVTRKLEACKQSILDKYSAILLDRESITCLNHGDYWINNIMYRYKNPVAQGSHEDSQASQEDSQTLASHEDSWATHRDSQEGHSQRVFHAHESHQEIEALKIIDWGNSSWGKPMFDLQYILYTSTTRTIRNAHLDHLLHLYHSTFTKLVAKLGSSAASWSYEQFKLEWERTCTVGFLFGCIMTLGTLSTSNPVNKASQPSFLDKPILLPVKVIVDGIKLGMARLLLPLLEKPIGEFLIKNTFHHTFKPIHEELCSGQNEIMNTRLMDLICEADEKGIFSTESI</sequence>
<evidence type="ECO:0000256" key="1">
    <source>
        <dbReference type="SAM" id="MobiDB-lite"/>
    </source>
</evidence>
<dbReference type="PANTHER" id="PTHR11012">
    <property type="entry name" value="PROTEIN KINASE-LIKE DOMAIN-CONTAINING"/>
    <property type="match status" value="1"/>
</dbReference>
<keyword evidence="4" id="KW-1185">Reference proteome</keyword>
<protein>
    <recommendedName>
        <fullName evidence="2">CHK kinase-like domain-containing protein</fullName>
    </recommendedName>
</protein>
<reference evidence="3 4" key="1">
    <citation type="journal article" date="2024" name="BMC Genomics">
        <title>Genome assembly of redclaw crayfish (Cherax quadricarinatus) provides insights into its immune adaptation and hypoxia tolerance.</title>
        <authorList>
            <person name="Liu Z."/>
            <person name="Zheng J."/>
            <person name="Li H."/>
            <person name="Fang K."/>
            <person name="Wang S."/>
            <person name="He J."/>
            <person name="Zhou D."/>
            <person name="Weng S."/>
            <person name="Chi M."/>
            <person name="Gu Z."/>
            <person name="He J."/>
            <person name="Li F."/>
            <person name="Wang M."/>
        </authorList>
    </citation>
    <scope>NUCLEOTIDE SEQUENCE [LARGE SCALE GENOMIC DNA]</scope>
    <source>
        <strain evidence="3">ZL_2023a</strain>
    </source>
</reference>
<feature type="region of interest" description="Disordered" evidence="1">
    <location>
        <begin position="73"/>
        <end position="134"/>
    </location>
</feature>
<dbReference type="SMART" id="SM00587">
    <property type="entry name" value="CHK"/>
    <property type="match status" value="1"/>
</dbReference>
<dbReference type="AlphaFoldDB" id="A0AAW0YCS6"/>
<dbReference type="SUPFAM" id="SSF56112">
    <property type="entry name" value="Protein kinase-like (PK-like)"/>
    <property type="match status" value="1"/>
</dbReference>
<evidence type="ECO:0000259" key="2">
    <source>
        <dbReference type="SMART" id="SM00587"/>
    </source>
</evidence>
<feature type="compositionally biased region" description="Polar residues" evidence="1">
    <location>
        <begin position="353"/>
        <end position="363"/>
    </location>
</feature>
<feature type="compositionally biased region" description="Basic and acidic residues" evidence="1">
    <location>
        <begin position="364"/>
        <end position="374"/>
    </location>
</feature>
<evidence type="ECO:0000313" key="3">
    <source>
        <dbReference type="EMBL" id="KAK8749793.1"/>
    </source>
</evidence>
<comment type="caution">
    <text evidence="3">The sequence shown here is derived from an EMBL/GenBank/DDBJ whole genome shotgun (WGS) entry which is preliminary data.</text>
</comment>
<feature type="non-terminal residue" evidence="3">
    <location>
        <position position="579"/>
    </location>
</feature>
<dbReference type="InterPro" id="IPR004119">
    <property type="entry name" value="EcKL"/>
</dbReference>
<dbReference type="PANTHER" id="PTHR11012:SF30">
    <property type="entry name" value="PROTEIN KINASE-LIKE DOMAIN-CONTAINING"/>
    <property type="match status" value="1"/>
</dbReference>
<organism evidence="3 4">
    <name type="scientific">Cherax quadricarinatus</name>
    <name type="common">Australian red claw crayfish</name>
    <dbReference type="NCBI Taxonomy" id="27406"/>
    <lineage>
        <taxon>Eukaryota</taxon>
        <taxon>Metazoa</taxon>
        <taxon>Ecdysozoa</taxon>
        <taxon>Arthropoda</taxon>
        <taxon>Crustacea</taxon>
        <taxon>Multicrustacea</taxon>
        <taxon>Malacostraca</taxon>
        <taxon>Eumalacostraca</taxon>
        <taxon>Eucarida</taxon>
        <taxon>Decapoda</taxon>
        <taxon>Pleocyemata</taxon>
        <taxon>Astacidea</taxon>
        <taxon>Parastacoidea</taxon>
        <taxon>Parastacidae</taxon>
        <taxon>Cherax</taxon>
    </lineage>
</organism>
<accession>A0AAW0YCS6</accession>
<proteinExistence type="predicted"/>
<dbReference type="InterPro" id="IPR015897">
    <property type="entry name" value="CHK_kinase-like"/>
</dbReference>
<feature type="domain" description="CHK kinase-like" evidence="2">
    <location>
        <begin position="210"/>
        <end position="447"/>
    </location>
</feature>
<name>A0AAW0YCS6_CHEQU</name>
<evidence type="ECO:0000313" key="4">
    <source>
        <dbReference type="Proteomes" id="UP001445076"/>
    </source>
</evidence>
<dbReference type="InterPro" id="IPR011009">
    <property type="entry name" value="Kinase-like_dom_sf"/>
</dbReference>